<dbReference type="Proteomes" id="UP000886998">
    <property type="component" value="Unassembled WGS sequence"/>
</dbReference>
<comment type="caution">
    <text evidence="2">The sequence shown here is derived from an EMBL/GenBank/DDBJ whole genome shotgun (WGS) entry which is preliminary data.</text>
</comment>
<evidence type="ECO:0000313" key="2">
    <source>
        <dbReference type="EMBL" id="GFY54910.1"/>
    </source>
</evidence>
<proteinExistence type="predicted"/>
<feature type="region of interest" description="Disordered" evidence="1">
    <location>
        <begin position="1"/>
        <end position="68"/>
    </location>
</feature>
<reference evidence="2" key="1">
    <citation type="submission" date="2020-08" db="EMBL/GenBank/DDBJ databases">
        <title>Multicomponent nature underlies the extraordinary mechanical properties of spider dragline silk.</title>
        <authorList>
            <person name="Kono N."/>
            <person name="Nakamura H."/>
            <person name="Mori M."/>
            <person name="Yoshida Y."/>
            <person name="Ohtoshi R."/>
            <person name="Malay A.D."/>
            <person name="Moran D.A.P."/>
            <person name="Tomita M."/>
            <person name="Numata K."/>
            <person name="Arakawa K."/>
        </authorList>
    </citation>
    <scope>NUCLEOTIDE SEQUENCE</scope>
</reference>
<keyword evidence="3" id="KW-1185">Reference proteome</keyword>
<evidence type="ECO:0000313" key="3">
    <source>
        <dbReference type="Proteomes" id="UP000886998"/>
    </source>
</evidence>
<dbReference type="AlphaFoldDB" id="A0A8X6XLS3"/>
<accession>A0A8X6XLS3</accession>
<dbReference type="OrthoDB" id="10457486at2759"/>
<evidence type="ECO:0000256" key="1">
    <source>
        <dbReference type="SAM" id="MobiDB-lite"/>
    </source>
</evidence>
<organism evidence="2 3">
    <name type="scientific">Trichonephila inaurata madagascariensis</name>
    <dbReference type="NCBI Taxonomy" id="2747483"/>
    <lineage>
        <taxon>Eukaryota</taxon>
        <taxon>Metazoa</taxon>
        <taxon>Ecdysozoa</taxon>
        <taxon>Arthropoda</taxon>
        <taxon>Chelicerata</taxon>
        <taxon>Arachnida</taxon>
        <taxon>Araneae</taxon>
        <taxon>Araneomorphae</taxon>
        <taxon>Entelegynae</taxon>
        <taxon>Araneoidea</taxon>
        <taxon>Nephilidae</taxon>
        <taxon>Trichonephila</taxon>
        <taxon>Trichonephila inaurata</taxon>
    </lineage>
</organism>
<protein>
    <submittedName>
        <fullName evidence="2">Uncharacterized protein</fullName>
    </submittedName>
</protein>
<feature type="compositionally biased region" description="Acidic residues" evidence="1">
    <location>
        <begin position="22"/>
        <end position="33"/>
    </location>
</feature>
<gene>
    <name evidence="2" type="ORF">TNIN_172741</name>
</gene>
<name>A0A8X6XLS3_9ARAC</name>
<dbReference type="EMBL" id="BMAV01010073">
    <property type="protein sequence ID" value="GFY54910.1"/>
    <property type="molecule type" value="Genomic_DNA"/>
</dbReference>
<sequence length="68" mass="7559">MSLSNSVKHKTINKTLTRSESESDVESINDEDERNSLFGKNRKPWSLPTSSPGAIESPGALNQHENMM</sequence>